<reference evidence="1 2" key="1">
    <citation type="journal article" date="2019" name="Int. J. Syst. Evol. Microbiol.">
        <title>The Global Catalogue of Microorganisms (GCM) 10K type strain sequencing project: providing services to taxonomists for standard genome sequencing and annotation.</title>
        <authorList>
            <consortium name="The Broad Institute Genomics Platform"/>
            <consortium name="The Broad Institute Genome Sequencing Center for Infectious Disease"/>
            <person name="Wu L."/>
            <person name="Ma J."/>
        </authorList>
    </citation>
    <scope>NUCLEOTIDE SEQUENCE [LARGE SCALE GENOMIC DNA]</scope>
    <source>
        <strain evidence="1 2">JCM 16002</strain>
    </source>
</reference>
<gene>
    <name evidence="1" type="ORF">GCM10009831_09470</name>
</gene>
<sequence length="73" mass="7605">MSARVAAAGEVQQTQVDAVARAGAYAMRQVALLAQMQKEIALAAPEASGDLDFIKSMTSIGQVVADTSQPVNR</sequence>
<organism evidence="1 2">
    <name type="scientific">Dietzia cercidiphylli</name>
    <dbReference type="NCBI Taxonomy" id="498199"/>
    <lineage>
        <taxon>Bacteria</taxon>
        <taxon>Bacillati</taxon>
        <taxon>Actinomycetota</taxon>
        <taxon>Actinomycetes</taxon>
        <taxon>Mycobacteriales</taxon>
        <taxon>Dietziaceae</taxon>
        <taxon>Dietzia</taxon>
    </lineage>
</organism>
<name>A0ABN2ID15_9ACTN</name>
<accession>A0ABN2ID15</accession>
<keyword evidence="2" id="KW-1185">Reference proteome</keyword>
<evidence type="ECO:0000313" key="2">
    <source>
        <dbReference type="Proteomes" id="UP001500383"/>
    </source>
</evidence>
<dbReference type="RefSeq" id="WP_241730469.1">
    <property type="nucleotide sequence ID" value="NZ_JAALEA010000027.1"/>
</dbReference>
<evidence type="ECO:0000313" key="1">
    <source>
        <dbReference type="EMBL" id="GAA1702385.1"/>
    </source>
</evidence>
<dbReference type="Proteomes" id="UP001500383">
    <property type="component" value="Unassembled WGS sequence"/>
</dbReference>
<comment type="caution">
    <text evidence="1">The sequence shown here is derived from an EMBL/GenBank/DDBJ whole genome shotgun (WGS) entry which is preliminary data.</text>
</comment>
<proteinExistence type="predicted"/>
<protein>
    <submittedName>
        <fullName evidence="1">Uncharacterized protein</fullName>
    </submittedName>
</protein>
<dbReference type="EMBL" id="BAAAQG010000003">
    <property type="protein sequence ID" value="GAA1702385.1"/>
    <property type="molecule type" value="Genomic_DNA"/>
</dbReference>